<dbReference type="SUPFAM" id="SSF55120">
    <property type="entry name" value="Pseudouridine synthase"/>
    <property type="match status" value="1"/>
</dbReference>
<dbReference type="Gene3D" id="3.30.2350.10">
    <property type="entry name" value="Pseudouridine synthase"/>
    <property type="match status" value="1"/>
</dbReference>
<accession>A0AAV4JQ18</accession>
<reference evidence="4 5" key="1">
    <citation type="journal article" date="2021" name="Elife">
        <title>Chloroplast acquisition without the gene transfer in kleptoplastic sea slugs, Plakobranchus ocellatus.</title>
        <authorList>
            <person name="Maeda T."/>
            <person name="Takahashi S."/>
            <person name="Yoshida T."/>
            <person name="Shimamura S."/>
            <person name="Takaki Y."/>
            <person name="Nagai Y."/>
            <person name="Toyoda A."/>
            <person name="Suzuki Y."/>
            <person name="Arimoto A."/>
            <person name="Ishii H."/>
            <person name="Satoh N."/>
            <person name="Nishiyama T."/>
            <person name="Hasebe M."/>
            <person name="Maruyama T."/>
            <person name="Minagawa J."/>
            <person name="Obokata J."/>
            <person name="Shigenobu S."/>
        </authorList>
    </citation>
    <scope>NUCLEOTIDE SEQUENCE [LARGE SCALE GENOMIC DNA]</scope>
</reference>
<dbReference type="InterPro" id="IPR002501">
    <property type="entry name" value="PsdUridine_synth_N"/>
</dbReference>
<dbReference type="EMBL" id="BMAT01013982">
    <property type="protein sequence ID" value="GFS24219.1"/>
    <property type="molecule type" value="Genomic_DNA"/>
</dbReference>
<comment type="caution">
    <text evidence="4">The sequence shown here is derived from an EMBL/GenBank/DDBJ whole genome shotgun (WGS) entry which is preliminary data.</text>
</comment>
<evidence type="ECO:0000256" key="2">
    <source>
        <dbReference type="SAM" id="MobiDB-lite"/>
    </source>
</evidence>
<feature type="compositionally biased region" description="Low complexity" evidence="2">
    <location>
        <begin position="325"/>
        <end position="336"/>
    </location>
</feature>
<evidence type="ECO:0000259" key="3">
    <source>
        <dbReference type="Pfam" id="PF01509"/>
    </source>
</evidence>
<comment type="similarity">
    <text evidence="1">Belongs to the pseudouridine synthase TruB family.</text>
</comment>
<dbReference type="AlphaFoldDB" id="A0AAV4JQ18"/>
<name>A0AAV4JQ18_9GAST</name>
<feature type="domain" description="Pseudouridine synthase II N-terminal" evidence="3">
    <location>
        <begin position="108"/>
        <end position="239"/>
    </location>
</feature>
<organism evidence="4 5">
    <name type="scientific">Elysia marginata</name>
    <dbReference type="NCBI Taxonomy" id="1093978"/>
    <lineage>
        <taxon>Eukaryota</taxon>
        <taxon>Metazoa</taxon>
        <taxon>Spiralia</taxon>
        <taxon>Lophotrochozoa</taxon>
        <taxon>Mollusca</taxon>
        <taxon>Gastropoda</taxon>
        <taxon>Heterobranchia</taxon>
        <taxon>Euthyneura</taxon>
        <taxon>Panpulmonata</taxon>
        <taxon>Sacoglossa</taxon>
        <taxon>Placobranchoidea</taxon>
        <taxon>Plakobranchidae</taxon>
        <taxon>Elysia</taxon>
    </lineage>
</organism>
<keyword evidence="5" id="KW-1185">Reference proteome</keyword>
<dbReference type="GO" id="GO:0001522">
    <property type="term" value="P:pseudouridine synthesis"/>
    <property type="evidence" value="ECO:0007669"/>
    <property type="project" value="InterPro"/>
</dbReference>
<dbReference type="Pfam" id="PF01509">
    <property type="entry name" value="TruB_N"/>
    <property type="match status" value="1"/>
</dbReference>
<dbReference type="Proteomes" id="UP000762676">
    <property type="component" value="Unassembled WGS sequence"/>
</dbReference>
<feature type="region of interest" description="Disordered" evidence="2">
    <location>
        <begin position="325"/>
        <end position="422"/>
    </location>
</feature>
<dbReference type="InterPro" id="IPR020103">
    <property type="entry name" value="PsdUridine_synth_cat_dom_sf"/>
</dbReference>
<evidence type="ECO:0000313" key="4">
    <source>
        <dbReference type="EMBL" id="GFS24219.1"/>
    </source>
</evidence>
<evidence type="ECO:0000313" key="5">
    <source>
        <dbReference type="Proteomes" id="UP000762676"/>
    </source>
</evidence>
<dbReference type="GO" id="GO:0003723">
    <property type="term" value="F:RNA binding"/>
    <property type="evidence" value="ECO:0007669"/>
    <property type="project" value="InterPro"/>
</dbReference>
<gene>
    <name evidence="4" type="ORF">ElyMa_006997400</name>
</gene>
<dbReference type="PANTHER" id="PTHR13195:SF0">
    <property type="entry name" value="PSEUDOURIDYLATE SYNTHASE TRUB2, MITOCHONDRIAL"/>
    <property type="match status" value="1"/>
</dbReference>
<dbReference type="GO" id="GO:0009982">
    <property type="term" value="F:pseudouridine synthase activity"/>
    <property type="evidence" value="ECO:0007669"/>
    <property type="project" value="InterPro"/>
</dbReference>
<dbReference type="PANTHER" id="PTHR13195">
    <property type="entry name" value="PSEUDOURIDINE SYNTHASE-RELATED"/>
    <property type="match status" value="1"/>
</dbReference>
<evidence type="ECO:0000256" key="1">
    <source>
        <dbReference type="ARBA" id="ARBA00008999"/>
    </source>
</evidence>
<proteinExistence type="inferred from homology"/>
<dbReference type="GO" id="GO:0006396">
    <property type="term" value="P:RNA processing"/>
    <property type="evidence" value="ECO:0007669"/>
    <property type="project" value="InterPro"/>
</dbReference>
<feature type="compositionally biased region" description="Polar residues" evidence="2">
    <location>
        <begin position="362"/>
        <end position="373"/>
    </location>
</feature>
<dbReference type="InterPro" id="IPR039048">
    <property type="entry name" value="Trub2"/>
</dbReference>
<sequence>MSRFNWAPTAYRLLDGIFCIYKPAGVPVHKIIHSLKLNLCKDLNALPCYEHEIVLGQSPVKENLSTKSVALDTEPGGITDWSEHRLVLGDRYEDSDFNIHFVDGISKNSTGVLVMSVGKFGRQSLDMIAMSKFLRVYHVKGRLGYATDDFTPSGHFIERTSFKHVSHSKLTRLCAAAQAAHTRQMYNMHGVNPDSQAAYEMAARGIIRPRDRRTMPVLYSIKCIDFQPPDFTLEIHSINETCRYFGQLIHDLAVKLKSTAVCTGIRRLRYGHFDTERALLRQQWHLDDIVDNIRGNMDLLEPDKLFVGTGSEEFQRLLPGNRQDSLSLPGVSVPSLNESDTLKVLPSGEPSDGFDVDKLDEQLSTTASVNPQNSSSEDSSSIKSETFDSLNSGLSSGGSKLKSENDAAGVAVNSEDAGLEKG</sequence>
<protein>
    <submittedName>
        <fullName evidence="4">tRNA pseudouridine synthase B</fullName>
    </submittedName>
</protein>
<feature type="compositionally biased region" description="Low complexity" evidence="2">
    <location>
        <begin position="374"/>
        <end position="400"/>
    </location>
</feature>